<comment type="caution">
    <text evidence="11">The sequence shown here is derived from an EMBL/GenBank/DDBJ whole genome shotgun (WGS) entry which is preliminary data.</text>
</comment>
<evidence type="ECO:0000256" key="7">
    <source>
        <dbReference type="ARBA" id="ARBA00049663"/>
    </source>
</evidence>
<evidence type="ECO:0000256" key="6">
    <source>
        <dbReference type="ARBA" id="ARBA00023136"/>
    </source>
</evidence>
<reference evidence="12" key="1">
    <citation type="journal article" date="2019" name="Int. J. Syst. Evol. Microbiol.">
        <title>The Global Catalogue of Microorganisms (GCM) 10K type strain sequencing project: providing services to taxonomists for standard genome sequencing and annotation.</title>
        <authorList>
            <consortium name="The Broad Institute Genomics Platform"/>
            <consortium name="The Broad Institute Genome Sequencing Center for Infectious Disease"/>
            <person name="Wu L."/>
            <person name="Ma J."/>
        </authorList>
    </citation>
    <scope>NUCLEOTIDE SEQUENCE [LARGE SCALE GENOMIC DNA]</scope>
    <source>
        <strain evidence="12">CCM 7043</strain>
    </source>
</reference>
<feature type="chain" id="PRO_5047109004" evidence="10">
    <location>
        <begin position="23"/>
        <end position="508"/>
    </location>
</feature>
<comment type="subcellular location">
    <subcellularLocation>
        <location evidence="1">Cell membrane</location>
        <topology evidence="1">Multi-pass membrane protein</topology>
    </subcellularLocation>
</comment>
<feature type="transmembrane region" description="Helical" evidence="9">
    <location>
        <begin position="200"/>
        <end position="224"/>
    </location>
</feature>
<gene>
    <name evidence="11" type="ORF">ACFSL2_03475</name>
</gene>
<feature type="transmembrane region" description="Helical" evidence="9">
    <location>
        <begin position="291"/>
        <end position="311"/>
    </location>
</feature>
<feature type="transmembrane region" description="Helical" evidence="9">
    <location>
        <begin position="357"/>
        <end position="381"/>
    </location>
</feature>
<accession>A0ABW4V4L7</accession>
<dbReference type="PANTHER" id="PTHR30354:SF22">
    <property type="entry name" value="HIGH-AFFINITY GLUCONATE TRANSPORTER"/>
    <property type="match status" value="1"/>
</dbReference>
<evidence type="ECO:0000256" key="8">
    <source>
        <dbReference type="SAM" id="MobiDB-lite"/>
    </source>
</evidence>
<feature type="region of interest" description="Disordered" evidence="8">
    <location>
        <begin position="247"/>
        <end position="285"/>
    </location>
</feature>
<feature type="transmembrane region" description="Helical" evidence="9">
    <location>
        <begin position="331"/>
        <end position="350"/>
    </location>
</feature>
<feature type="transmembrane region" description="Helical" evidence="9">
    <location>
        <begin position="32"/>
        <end position="49"/>
    </location>
</feature>
<comment type="similarity">
    <text evidence="7">Belongs to the GntP permease family.</text>
</comment>
<protein>
    <submittedName>
        <fullName evidence="11">SLC13 family permease</fullName>
    </submittedName>
</protein>
<feature type="transmembrane region" description="Helical" evidence="9">
    <location>
        <begin position="393"/>
        <end position="416"/>
    </location>
</feature>
<evidence type="ECO:0000256" key="5">
    <source>
        <dbReference type="ARBA" id="ARBA00022989"/>
    </source>
</evidence>
<keyword evidence="6 9" id="KW-0472">Membrane</keyword>
<sequence>MLHSSLLAQGAAAAALPQVADAAPAASTPQLVIAAVAGIAVIIALIVWLKVHPFLALVLGSGVLALVAGIGLTDTFTSFSAGLGSTVAGVGVLIALGAIIGKLLIDSGGADRIVDTILDRTPAARLPWAMALIAFVVGIPLFFEVGVVLLIPVVMIVARRLHANPVLVGIPALAGLSALHGLVPPHPGPLLAIEALGADLGLTLGLGLLVAVPTVIVAGPLLAIPLTRWVQLAPPVSILGTADGGAPAVRTDDAGQAGPPTTNTTTSTGTSTTATATATATPATEPRTPTFGMSVLVVLLPVLLMLARSVVEIAGATETGYGTVLEFLGEPLVALLLTALFALFAFGTAVGRTRQQLGDLVGSSFAPIAGILLIVGAGGGFKQTLVDSGVGEVIASGIAGAGITPLLAGWMVAALIRIATGSATVATITAAGIMAPLATGLEPTHAALLVLAIGAGSVFLSHVNDAGFWLVKEYFGMTVGQTFKTWTLMESVLSVVALLVVLLLGAVV</sequence>
<keyword evidence="4 9" id="KW-0812">Transmembrane</keyword>
<evidence type="ECO:0000256" key="1">
    <source>
        <dbReference type="ARBA" id="ARBA00004651"/>
    </source>
</evidence>
<keyword evidence="3" id="KW-1003">Cell membrane</keyword>
<dbReference type="PANTHER" id="PTHR30354">
    <property type="entry name" value="GNT FAMILY GLUCONATE TRANSPORTER"/>
    <property type="match status" value="1"/>
</dbReference>
<feature type="transmembrane region" description="Helical" evidence="9">
    <location>
        <begin position="79"/>
        <end position="105"/>
    </location>
</feature>
<dbReference type="EMBL" id="JBHUHF010000001">
    <property type="protein sequence ID" value="MFD2024563.1"/>
    <property type="molecule type" value="Genomic_DNA"/>
</dbReference>
<evidence type="ECO:0000256" key="9">
    <source>
        <dbReference type="SAM" id="Phobius"/>
    </source>
</evidence>
<evidence type="ECO:0000256" key="2">
    <source>
        <dbReference type="ARBA" id="ARBA00022448"/>
    </source>
</evidence>
<feature type="transmembrane region" description="Helical" evidence="9">
    <location>
        <begin position="447"/>
        <end position="471"/>
    </location>
</feature>
<keyword evidence="10" id="KW-0732">Signal</keyword>
<evidence type="ECO:0000313" key="11">
    <source>
        <dbReference type="EMBL" id="MFD2024563.1"/>
    </source>
</evidence>
<name>A0ABW4V4L7_9MICO</name>
<evidence type="ECO:0000256" key="10">
    <source>
        <dbReference type="SAM" id="SignalP"/>
    </source>
</evidence>
<feature type="signal peptide" evidence="10">
    <location>
        <begin position="1"/>
        <end position="22"/>
    </location>
</feature>
<feature type="transmembrane region" description="Helical" evidence="9">
    <location>
        <begin position="126"/>
        <end position="158"/>
    </location>
</feature>
<evidence type="ECO:0000256" key="3">
    <source>
        <dbReference type="ARBA" id="ARBA00022475"/>
    </source>
</evidence>
<dbReference type="InterPro" id="IPR003474">
    <property type="entry name" value="Glcn_transporter"/>
</dbReference>
<dbReference type="Pfam" id="PF02447">
    <property type="entry name" value="GntP_permease"/>
    <property type="match status" value="2"/>
</dbReference>
<feature type="transmembrane region" description="Helical" evidence="9">
    <location>
        <begin position="54"/>
        <end position="73"/>
    </location>
</feature>
<keyword evidence="12" id="KW-1185">Reference proteome</keyword>
<feature type="transmembrane region" description="Helical" evidence="9">
    <location>
        <begin position="483"/>
        <end position="507"/>
    </location>
</feature>
<evidence type="ECO:0000256" key="4">
    <source>
        <dbReference type="ARBA" id="ARBA00022692"/>
    </source>
</evidence>
<evidence type="ECO:0000313" key="12">
    <source>
        <dbReference type="Proteomes" id="UP001597338"/>
    </source>
</evidence>
<dbReference type="RefSeq" id="WP_377196501.1">
    <property type="nucleotide sequence ID" value="NZ_JBHUHF010000001.1"/>
</dbReference>
<keyword evidence="5 9" id="KW-1133">Transmembrane helix</keyword>
<keyword evidence="2" id="KW-0813">Transport</keyword>
<dbReference type="Proteomes" id="UP001597338">
    <property type="component" value="Unassembled WGS sequence"/>
</dbReference>
<organism evidence="11 12">
    <name type="scientific">Promicromonospora aerolata</name>
    <dbReference type="NCBI Taxonomy" id="195749"/>
    <lineage>
        <taxon>Bacteria</taxon>
        <taxon>Bacillati</taxon>
        <taxon>Actinomycetota</taxon>
        <taxon>Actinomycetes</taxon>
        <taxon>Micrococcales</taxon>
        <taxon>Promicromonosporaceae</taxon>
        <taxon>Promicromonospora</taxon>
    </lineage>
</organism>
<feature type="compositionally biased region" description="Low complexity" evidence="8">
    <location>
        <begin position="257"/>
        <end position="285"/>
    </location>
</feature>
<proteinExistence type="inferred from homology"/>